<evidence type="ECO:0000313" key="3">
    <source>
        <dbReference type="EMBL" id="SPD76190.1"/>
    </source>
</evidence>
<gene>
    <name evidence="3" type="ORF">PITCH_A840076</name>
</gene>
<accession>A0A445N3A2</accession>
<dbReference type="InterPro" id="IPR029002">
    <property type="entry name" value="PLPC/GPLD1"/>
</dbReference>
<dbReference type="EMBL" id="OJIN01000230">
    <property type="protein sequence ID" value="SPD76190.1"/>
    <property type="molecule type" value="Genomic_DNA"/>
</dbReference>
<feature type="transmembrane region" description="Helical" evidence="1">
    <location>
        <begin position="50"/>
        <end position="72"/>
    </location>
</feature>
<dbReference type="Pfam" id="PF00882">
    <property type="entry name" value="Zn_dep_PLPC"/>
    <property type="match status" value="1"/>
</dbReference>
<feature type="domain" description="Phospholipase C/D" evidence="2">
    <location>
        <begin position="31"/>
        <end position="149"/>
    </location>
</feature>
<protein>
    <recommendedName>
        <fullName evidence="2">Phospholipase C/D domain-containing protein</fullName>
    </recommendedName>
</protein>
<sequence>MFIPIVFIFLIFSFIFQILCPSDVFAWGPGVHTVIALNILSDVSLILPSIAEIITAFPVEYLYGCLAADFFVGKSRMKKAGRAHNWQGGLKLLGEAGDVQEKAYAYGFLSHLAADVVAHNIFVPNMISEYRAIRKRSHLYWEIRADYLVGPEYTKIARGVLAMDHYICDNLLRSITGKRKKAIGARKLIFTQSVKFSDRAYTTRHVLFPFKRIDHRGFDEYGAVMIGLTLRVVNGFLRYPESSACLLHDPIGLRNLYLAKQSTSLIRLFRTKRPSKSFPVDQRLLKL</sequence>
<keyword evidence="1" id="KW-0812">Transmembrane</keyword>
<name>A0A445N3A2_9BACT</name>
<evidence type="ECO:0000259" key="2">
    <source>
        <dbReference type="Pfam" id="PF00882"/>
    </source>
</evidence>
<keyword evidence="1" id="KW-1133">Transmembrane helix</keyword>
<dbReference type="AlphaFoldDB" id="A0A445N3A2"/>
<keyword evidence="1" id="KW-0472">Membrane</keyword>
<proteinExistence type="predicted"/>
<reference evidence="3" key="1">
    <citation type="submission" date="2018-01" db="EMBL/GenBank/DDBJ databases">
        <authorList>
            <person name="Regsiter A."/>
            <person name="William W."/>
        </authorList>
    </citation>
    <scope>NUCLEOTIDE SEQUENCE</scope>
    <source>
        <strain evidence="3">TRIP AH-1</strain>
    </source>
</reference>
<organism evidence="3">
    <name type="scientific">uncultured Desulfobacterium sp</name>
    <dbReference type="NCBI Taxonomy" id="201089"/>
    <lineage>
        <taxon>Bacteria</taxon>
        <taxon>Pseudomonadati</taxon>
        <taxon>Thermodesulfobacteriota</taxon>
        <taxon>Desulfobacteria</taxon>
        <taxon>Desulfobacterales</taxon>
        <taxon>Desulfobacteriaceae</taxon>
        <taxon>Desulfobacterium</taxon>
        <taxon>environmental samples</taxon>
    </lineage>
</organism>
<evidence type="ECO:0000256" key="1">
    <source>
        <dbReference type="SAM" id="Phobius"/>
    </source>
</evidence>